<keyword evidence="1" id="KW-0812">Transmembrane</keyword>
<proteinExistence type="predicted"/>
<dbReference type="EMBL" id="BART01031837">
    <property type="protein sequence ID" value="GAH17649.1"/>
    <property type="molecule type" value="Genomic_DNA"/>
</dbReference>
<reference evidence="2" key="1">
    <citation type="journal article" date="2014" name="Front. Microbiol.">
        <title>High frequency of phylogenetically diverse reductive dehalogenase-homologous genes in deep subseafloor sedimentary metagenomes.</title>
        <authorList>
            <person name="Kawai M."/>
            <person name="Futagami T."/>
            <person name="Toyoda A."/>
            <person name="Takaki Y."/>
            <person name="Nishi S."/>
            <person name="Hori S."/>
            <person name="Arai W."/>
            <person name="Tsubouchi T."/>
            <person name="Morono Y."/>
            <person name="Uchiyama I."/>
            <person name="Ito T."/>
            <person name="Fujiyama A."/>
            <person name="Inagaki F."/>
            <person name="Takami H."/>
        </authorList>
    </citation>
    <scope>NUCLEOTIDE SEQUENCE</scope>
    <source>
        <strain evidence="2">Expedition CK06-06</strain>
    </source>
</reference>
<feature type="non-terminal residue" evidence="2">
    <location>
        <position position="252"/>
    </location>
</feature>
<accession>X1EKJ4</accession>
<feature type="transmembrane region" description="Helical" evidence="1">
    <location>
        <begin position="204"/>
        <end position="224"/>
    </location>
</feature>
<evidence type="ECO:0000313" key="2">
    <source>
        <dbReference type="EMBL" id="GAH17649.1"/>
    </source>
</evidence>
<keyword evidence="1" id="KW-0472">Membrane</keyword>
<organism evidence="2">
    <name type="scientific">marine sediment metagenome</name>
    <dbReference type="NCBI Taxonomy" id="412755"/>
    <lineage>
        <taxon>unclassified sequences</taxon>
        <taxon>metagenomes</taxon>
        <taxon>ecological metagenomes</taxon>
    </lineage>
</organism>
<feature type="non-terminal residue" evidence="2">
    <location>
        <position position="1"/>
    </location>
</feature>
<protein>
    <submittedName>
        <fullName evidence="2">Uncharacterized protein</fullName>
    </submittedName>
</protein>
<dbReference type="AlphaFoldDB" id="X1EKJ4"/>
<comment type="caution">
    <text evidence="2">The sequence shown here is derived from an EMBL/GenBank/DDBJ whole genome shotgun (WGS) entry which is preliminary data.</text>
</comment>
<keyword evidence="1" id="KW-1133">Transmembrane helix</keyword>
<name>X1EKJ4_9ZZZZ</name>
<evidence type="ECO:0000256" key="1">
    <source>
        <dbReference type="SAM" id="Phobius"/>
    </source>
</evidence>
<sequence length="252" mass="28270">IETLDTDIQELTIEGGIELPDDFSLQAGNISRFYASLILTQSLTEAFSLYPAEWFGINESLYQITPYLETSANLIIKFHGDVTLQTTMQAYTSIWQIMSEFLGNYSVIHANSIWSELKLTYALSFDLNLTQQSTNNTISSEVLLISAGTGDVVEDFQSEFFARLLPGQILQTILMSAVSAIWLLDEENKTGMLKRMKLTKLNSIQYLGGILLAWSIIALLQGIFMLVFAAILGFFNFAINPLAWLFMLLTMI</sequence>
<gene>
    <name evidence="2" type="ORF">S01H4_55207</name>
</gene>
<feature type="transmembrane region" description="Helical" evidence="1">
    <location>
        <begin position="230"/>
        <end position="249"/>
    </location>
</feature>